<evidence type="ECO:0000313" key="3">
    <source>
        <dbReference type="Proteomes" id="UP000037395"/>
    </source>
</evidence>
<reference evidence="2 3" key="2">
    <citation type="submission" date="2014-07" db="EMBL/GenBank/DDBJ databases">
        <authorList>
            <person name="Zhang J.E."/>
            <person name="Yang H."/>
            <person name="Guo J."/>
            <person name="Deng Z."/>
            <person name="Luo H."/>
            <person name="Luo M."/>
            <person name="Zhao B."/>
        </authorList>
    </citation>
    <scope>NUCLEOTIDE SEQUENCE [LARGE SCALE GENOMIC DNA]</scope>
    <source>
        <strain evidence="2">ATCC 10762</strain>
        <strain evidence="3">ATCC 10762 / DSM 40127 / CCM 3239 / JCM 4008 / LMG 5968 / NBRC 12843 / NCIMB 8234 / A-377</strain>
    </source>
</reference>
<reference evidence="2" key="4">
    <citation type="submission" date="2016-08" db="EMBL/GenBank/DDBJ databases">
        <title>Sequencing, Assembly and Comparative Genomics of S. aureofaciens ATCC 10762.</title>
        <authorList>
            <person name="Gradnigo J.S."/>
            <person name="Johnson N."/>
            <person name="Somerville G.A."/>
        </authorList>
    </citation>
    <scope>NUCLEOTIDE SEQUENCE [LARGE SCALE GENOMIC DNA]</scope>
    <source>
        <strain evidence="2">ATCC 10762</strain>
    </source>
</reference>
<dbReference type="KEGG" id="kau:B6264_29700"/>
<name>A0A1E7N9Q4_KITAU</name>
<reference evidence="1" key="5">
    <citation type="submission" date="2020-09" db="EMBL/GenBank/DDBJ databases">
        <authorList>
            <person name="Sun Q."/>
            <person name="Ohkuma M."/>
        </authorList>
    </citation>
    <scope>NUCLEOTIDE SEQUENCE</scope>
    <source>
        <strain evidence="1">JCM 4434</strain>
    </source>
</reference>
<dbReference type="Proteomes" id="UP000610124">
    <property type="component" value="Unassembled WGS sequence"/>
</dbReference>
<reference evidence="1" key="1">
    <citation type="journal article" date="2014" name="Int. J. Syst. Evol. Microbiol.">
        <title>Complete genome sequence of Corynebacterium casei LMG S-19264T (=DSM 44701T), isolated from a smear-ripened cheese.</title>
        <authorList>
            <consortium name="US DOE Joint Genome Institute (JGI-PGF)"/>
            <person name="Walter F."/>
            <person name="Albersmeier A."/>
            <person name="Kalinowski J."/>
            <person name="Ruckert C."/>
        </authorList>
    </citation>
    <scope>NUCLEOTIDE SEQUENCE</scope>
    <source>
        <strain evidence="1">JCM 4434</strain>
    </source>
</reference>
<dbReference type="EMBL" id="JPRF03000021">
    <property type="protein sequence ID" value="OEV37374.1"/>
    <property type="molecule type" value="Genomic_DNA"/>
</dbReference>
<evidence type="ECO:0000313" key="2">
    <source>
        <dbReference type="EMBL" id="OEV37374.1"/>
    </source>
</evidence>
<dbReference type="EMBL" id="BMUB01000024">
    <property type="protein sequence ID" value="GGV00338.1"/>
    <property type="molecule type" value="Genomic_DNA"/>
</dbReference>
<accession>A0A8H9I0E7</accession>
<reference evidence="3" key="3">
    <citation type="submission" date="2016-08" db="EMBL/GenBank/DDBJ databases">
        <title>Sequencing, assembly and comparative genomics of S. aureofaciens ATCC 10762.</title>
        <authorList>
            <person name="Gradnigo J.S."/>
            <person name="Johnson N."/>
            <person name="Somerville G.A."/>
        </authorList>
    </citation>
    <scope>NUCLEOTIDE SEQUENCE [LARGE SCALE GENOMIC DNA]</scope>
    <source>
        <strain evidence="3">ATCC 10762 / DSM 40127 / CCM 3239 / JCM 4008 / LMG 5968 / NBRC 12843 / NCIMB 8234 / A-377</strain>
    </source>
</reference>
<proteinExistence type="predicted"/>
<organism evidence="2 3">
    <name type="scientific">Kitasatospora aureofaciens</name>
    <name type="common">Streptomyces aureofaciens</name>
    <dbReference type="NCBI Taxonomy" id="1894"/>
    <lineage>
        <taxon>Bacteria</taxon>
        <taxon>Bacillati</taxon>
        <taxon>Actinomycetota</taxon>
        <taxon>Actinomycetes</taxon>
        <taxon>Kitasatosporales</taxon>
        <taxon>Streptomycetaceae</taxon>
        <taxon>Kitasatospora</taxon>
    </lineage>
</organism>
<keyword evidence="3" id="KW-1185">Reference proteome</keyword>
<dbReference type="AlphaFoldDB" id="A0A1E7N9Q4"/>
<dbReference type="Proteomes" id="UP000037395">
    <property type="component" value="Unassembled WGS sequence"/>
</dbReference>
<evidence type="ECO:0000313" key="1">
    <source>
        <dbReference type="EMBL" id="GGV00338.1"/>
    </source>
</evidence>
<dbReference type="RefSeq" id="WP_030556402.1">
    <property type="nucleotide sequence ID" value="NZ_BMUB01000024.1"/>
</dbReference>
<sequence>MGGSGWAETGPYQEDLGAAFRQAQARELAKDDHGFPGQSISELWRDEDWQEYILTGGTGTVLDFYALIDAEGGDDVAMMRPLTGSEVRSWAPNGRPTREQWEAALPQLLNPVGRGMGRCTVLYQDGEPAEIAYWGCTAD</sequence>
<comment type="caution">
    <text evidence="2">The sequence shown here is derived from an EMBL/GenBank/DDBJ whole genome shotgun (WGS) entry which is preliminary data.</text>
</comment>
<accession>A0A1E7N9Q4</accession>
<gene>
    <name evidence="1" type="ORF">GCM10010502_63500</name>
    <name evidence="2" type="ORF">HS99_0006230</name>
</gene>
<dbReference type="OrthoDB" id="4180788at2"/>
<protein>
    <submittedName>
        <fullName evidence="2">Uncharacterized protein</fullName>
    </submittedName>
</protein>
<dbReference type="GeneID" id="97489284"/>